<comment type="caution">
    <text evidence="4">The sequence shown here is derived from an EMBL/GenBank/DDBJ whole genome shotgun (WGS) entry which is preliminary data.</text>
</comment>
<dbReference type="InterPro" id="IPR052910">
    <property type="entry name" value="ABC-Purine-Binding"/>
</dbReference>
<keyword evidence="1 2" id="KW-0732">Signal</keyword>
<dbReference type="PANTHER" id="PTHR43208">
    <property type="entry name" value="ABC TRANSPORTER SUBSTRATE-BINDING PROTEIN"/>
    <property type="match status" value="1"/>
</dbReference>
<gene>
    <name evidence="4" type="ORF">QTH91_07235</name>
</gene>
<name>A0ABT7N8L9_9BURK</name>
<dbReference type="RefSeq" id="WP_286659316.1">
    <property type="nucleotide sequence ID" value="NZ_JASZYV010000001.1"/>
</dbReference>
<dbReference type="CDD" id="cd19963">
    <property type="entry name" value="PBP1_BMP-like"/>
    <property type="match status" value="1"/>
</dbReference>
<evidence type="ECO:0000256" key="1">
    <source>
        <dbReference type="ARBA" id="ARBA00022729"/>
    </source>
</evidence>
<proteinExistence type="predicted"/>
<evidence type="ECO:0000313" key="5">
    <source>
        <dbReference type="Proteomes" id="UP001174908"/>
    </source>
</evidence>
<dbReference type="EMBL" id="JASZYV010000001">
    <property type="protein sequence ID" value="MDM0044268.1"/>
    <property type="molecule type" value="Genomic_DNA"/>
</dbReference>
<dbReference type="Gene3D" id="3.40.50.2300">
    <property type="match status" value="2"/>
</dbReference>
<dbReference type="InterPro" id="IPR003760">
    <property type="entry name" value="PnrA-like"/>
</dbReference>
<feature type="chain" id="PRO_5047058870" evidence="2">
    <location>
        <begin position="25"/>
        <end position="356"/>
    </location>
</feature>
<organism evidence="4 5">
    <name type="scientific">Variovorax dokdonensis</name>
    <dbReference type="NCBI Taxonomy" id="344883"/>
    <lineage>
        <taxon>Bacteria</taxon>
        <taxon>Pseudomonadati</taxon>
        <taxon>Pseudomonadota</taxon>
        <taxon>Betaproteobacteria</taxon>
        <taxon>Burkholderiales</taxon>
        <taxon>Comamonadaceae</taxon>
        <taxon>Variovorax</taxon>
    </lineage>
</organism>
<feature type="signal peptide" evidence="2">
    <location>
        <begin position="1"/>
        <end position="24"/>
    </location>
</feature>
<accession>A0ABT7N8L9</accession>
<dbReference type="PANTHER" id="PTHR43208:SF1">
    <property type="entry name" value="ABC TRANSPORTER SUBSTRATE-BINDING PROTEIN"/>
    <property type="match status" value="1"/>
</dbReference>
<dbReference type="Pfam" id="PF02608">
    <property type="entry name" value="Bmp"/>
    <property type="match status" value="1"/>
</dbReference>
<feature type="domain" description="ABC transporter substrate-binding protein PnrA-like" evidence="3">
    <location>
        <begin position="29"/>
        <end position="309"/>
    </location>
</feature>
<evidence type="ECO:0000259" key="3">
    <source>
        <dbReference type="Pfam" id="PF02608"/>
    </source>
</evidence>
<dbReference type="Proteomes" id="UP001174908">
    <property type="component" value="Unassembled WGS sequence"/>
</dbReference>
<reference evidence="4" key="1">
    <citation type="submission" date="2023-06" db="EMBL/GenBank/DDBJ databases">
        <authorList>
            <person name="Jiang Y."/>
            <person name="Liu Q."/>
        </authorList>
    </citation>
    <scope>NUCLEOTIDE SEQUENCE</scope>
    <source>
        <strain evidence="4">CGMCC 1.12089</strain>
    </source>
</reference>
<evidence type="ECO:0000256" key="2">
    <source>
        <dbReference type="SAM" id="SignalP"/>
    </source>
</evidence>
<protein>
    <submittedName>
        <fullName evidence="4">BMP family ABC transporter substrate-binding protein</fullName>
    </submittedName>
</protein>
<evidence type="ECO:0000313" key="4">
    <source>
        <dbReference type="EMBL" id="MDM0044268.1"/>
    </source>
</evidence>
<keyword evidence="5" id="KW-1185">Reference proteome</keyword>
<sequence>MNRRSTLITLSALAAMGTSMRSLAADPLKVGFVYLGPVGDSGWTHQHDLSRAEMEKNLGNKVNVRAIADVNEGPDAERVARELVSDDCKLIFGASFGYMKPMLKVAQDNPDVKILIASGYQTAANFGGYNAKWHEGGYLAGMAAARVSKSGNLGLVGALPVPDVMWYLNAFTLGARSVNPNATVRVVFINSWFDPPRERDAATALMNQGVDVLTHFTDTPAVATAAEERGVGVISFHSDMRKYAPKNYITGVTHNWGGYYTRVANEVMAGTWKPSLYFGGIGDGVIRMAAPGPRVDKATADLLEAKSKDIASGKFQVFGGPIKDQAGKLRIAAGKSLADSELGSMDWFVEGVVGGK</sequence>